<feature type="transmembrane region" description="Helical" evidence="5">
    <location>
        <begin position="246"/>
        <end position="264"/>
    </location>
</feature>
<dbReference type="STRING" id="48256.CLHUN_09070"/>
<proteinExistence type="predicted"/>
<protein>
    <submittedName>
        <fullName evidence="7">O-antigen ligase</fullName>
    </submittedName>
</protein>
<keyword evidence="7" id="KW-0436">Ligase</keyword>
<feature type="transmembrane region" description="Helical" evidence="5">
    <location>
        <begin position="183"/>
        <end position="202"/>
    </location>
</feature>
<keyword evidence="4 5" id="KW-0472">Membrane</keyword>
<evidence type="ECO:0000256" key="3">
    <source>
        <dbReference type="ARBA" id="ARBA00022989"/>
    </source>
</evidence>
<evidence type="ECO:0000256" key="5">
    <source>
        <dbReference type="SAM" id="Phobius"/>
    </source>
</evidence>
<keyword evidence="8" id="KW-1185">Reference proteome</keyword>
<dbReference type="RefSeq" id="WP_080063359.1">
    <property type="nucleotide sequence ID" value="NZ_MZGX01000004.1"/>
</dbReference>
<keyword evidence="3 5" id="KW-1133">Transmembrane helix</keyword>
<dbReference type="EMBL" id="MZGX01000004">
    <property type="protein sequence ID" value="OPX45532.1"/>
    <property type="molecule type" value="Genomic_DNA"/>
</dbReference>
<name>A0A1V4SNT2_RUMHU</name>
<dbReference type="InterPro" id="IPR051533">
    <property type="entry name" value="WaaL-like"/>
</dbReference>
<evidence type="ECO:0000256" key="4">
    <source>
        <dbReference type="ARBA" id="ARBA00023136"/>
    </source>
</evidence>
<feature type="transmembrane region" description="Helical" evidence="5">
    <location>
        <begin position="350"/>
        <end position="382"/>
    </location>
</feature>
<evidence type="ECO:0000256" key="1">
    <source>
        <dbReference type="ARBA" id="ARBA00004141"/>
    </source>
</evidence>
<evidence type="ECO:0000313" key="8">
    <source>
        <dbReference type="Proteomes" id="UP000191554"/>
    </source>
</evidence>
<feature type="transmembrane region" description="Helical" evidence="5">
    <location>
        <begin position="472"/>
        <end position="493"/>
    </location>
</feature>
<evidence type="ECO:0000256" key="2">
    <source>
        <dbReference type="ARBA" id="ARBA00022692"/>
    </source>
</evidence>
<feature type="transmembrane region" description="Helical" evidence="5">
    <location>
        <begin position="214"/>
        <end position="234"/>
    </location>
</feature>
<dbReference type="PANTHER" id="PTHR37422:SF13">
    <property type="entry name" value="LIPOPOLYSACCHARIDE BIOSYNTHESIS PROTEIN PA4999-RELATED"/>
    <property type="match status" value="1"/>
</dbReference>
<dbReference type="InterPro" id="IPR007016">
    <property type="entry name" value="O-antigen_ligase-rel_domated"/>
</dbReference>
<dbReference type="OrthoDB" id="9806320at2"/>
<reference evidence="7 8" key="1">
    <citation type="submission" date="2017-03" db="EMBL/GenBank/DDBJ databases">
        <title>Genome sequence of Clostridium hungatei DSM 14427.</title>
        <authorList>
            <person name="Poehlein A."/>
            <person name="Daniel R."/>
        </authorList>
    </citation>
    <scope>NUCLEOTIDE SEQUENCE [LARGE SCALE GENOMIC DNA]</scope>
    <source>
        <strain evidence="7 8">DSM 14427</strain>
    </source>
</reference>
<gene>
    <name evidence="7" type="ORF">CLHUN_09070</name>
</gene>
<feature type="transmembrane region" description="Helical" evidence="5">
    <location>
        <begin position="513"/>
        <end position="532"/>
    </location>
</feature>
<feature type="transmembrane region" description="Helical" evidence="5">
    <location>
        <begin position="133"/>
        <end position="152"/>
    </location>
</feature>
<dbReference type="Pfam" id="PF04932">
    <property type="entry name" value="Wzy_C"/>
    <property type="match status" value="1"/>
</dbReference>
<dbReference type="PANTHER" id="PTHR37422">
    <property type="entry name" value="TEICHURONIC ACID BIOSYNTHESIS PROTEIN TUAE"/>
    <property type="match status" value="1"/>
</dbReference>
<feature type="transmembrane region" description="Helical" evidence="5">
    <location>
        <begin position="388"/>
        <end position="405"/>
    </location>
</feature>
<dbReference type="AlphaFoldDB" id="A0A1V4SNT2"/>
<comment type="caution">
    <text evidence="7">The sequence shown here is derived from an EMBL/GenBank/DDBJ whole genome shotgun (WGS) entry which is preliminary data.</text>
</comment>
<dbReference type="GO" id="GO:0016874">
    <property type="term" value="F:ligase activity"/>
    <property type="evidence" value="ECO:0007669"/>
    <property type="project" value="UniProtKB-KW"/>
</dbReference>
<feature type="transmembrane region" description="Helical" evidence="5">
    <location>
        <begin position="539"/>
        <end position="557"/>
    </location>
</feature>
<feature type="domain" description="O-antigen ligase-related" evidence="6">
    <location>
        <begin position="355"/>
        <end position="489"/>
    </location>
</feature>
<comment type="subcellular location">
    <subcellularLocation>
        <location evidence="1">Membrane</location>
        <topology evidence="1">Multi-pass membrane protein</topology>
    </subcellularLocation>
</comment>
<feature type="transmembrane region" description="Helical" evidence="5">
    <location>
        <begin position="159"/>
        <end position="177"/>
    </location>
</feature>
<evidence type="ECO:0000259" key="6">
    <source>
        <dbReference type="Pfam" id="PF04932"/>
    </source>
</evidence>
<accession>A0A1V4SNT2</accession>
<dbReference type="GO" id="GO:0016020">
    <property type="term" value="C:membrane"/>
    <property type="evidence" value="ECO:0007669"/>
    <property type="project" value="UniProtKB-SubCell"/>
</dbReference>
<feature type="transmembrane region" description="Helical" evidence="5">
    <location>
        <begin position="276"/>
        <end position="294"/>
    </location>
</feature>
<dbReference type="Proteomes" id="UP000191554">
    <property type="component" value="Unassembled WGS sequence"/>
</dbReference>
<feature type="transmembrane region" description="Helical" evidence="5">
    <location>
        <begin position="314"/>
        <end position="338"/>
    </location>
</feature>
<keyword evidence="2 5" id="KW-0812">Transmembrane</keyword>
<organism evidence="7 8">
    <name type="scientific">Ruminiclostridium hungatei</name>
    <name type="common">Clostridium hungatei</name>
    <dbReference type="NCBI Taxonomy" id="48256"/>
    <lineage>
        <taxon>Bacteria</taxon>
        <taxon>Bacillati</taxon>
        <taxon>Bacillota</taxon>
        <taxon>Clostridia</taxon>
        <taxon>Eubacteriales</taxon>
        <taxon>Oscillospiraceae</taxon>
        <taxon>Ruminiclostridium</taxon>
    </lineage>
</organism>
<sequence>MWKYVSNSLLYRFLIFIYELVGNAYKNSLVKKCADTLSRWNSHSFLHRTKQNFIMSPPKYSFSITYRFLAFMGKRLDRLMGYIHLLYTKAYRHSFLGKAYKGLLALGRKVFGKWSHIANFIILAAVFTASAFVLPKLAVVAMAAILAAVLILRNFERAAYLVGLYPILYFLAGKLDIGSLASTWDELLIVFCMGIWFYRWMVDRKDFNFAWTPVDFSLIIFFIVCIILFVITSFNQLGFDGLGFDGLRAVIEYMFFFFIVVKLLRSEQGAKNLIKLMISTGVIMSIHGIYQYIAKVDTPAYWTDKVESSSGPRVFSIVQSPNVLGCLLAMLIPLAVALMFTERHFIQKTLYAVASGLMGICILLTGSRSSWIAVGCALIIYSILSRKYYLIIGLAVVALLAYSLVSQVRDRIDYMLDPAYIASSFRGGRFARWPKALEMFFNNLLFGEGFGRFGGSVATINKVRGAFYVDNYYIKAAVEMGIFGLVTFLAALYNGTVWSLRASYKVEDKVSKGLIQSGFGAMVGILVTNVVLNNFDAPSVTTYFWTIAAVCIFLGYVKKGPNNVLTDKTGN</sequence>
<evidence type="ECO:0000313" key="7">
    <source>
        <dbReference type="EMBL" id="OPX45532.1"/>
    </source>
</evidence>